<dbReference type="RefSeq" id="WP_110468978.1">
    <property type="nucleotide sequence ID" value="NZ_QJSP01000004.1"/>
</dbReference>
<dbReference type="InterPro" id="IPR000073">
    <property type="entry name" value="AB_hydrolase_1"/>
</dbReference>
<organism evidence="2 3">
    <name type="scientific">Williamsia limnetica</name>
    <dbReference type="NCBI Taxonomy" id="882452"/>
    <lineage>
        <taxon>Bacteria</taxon>
        <taxon>Bacillati</taxon>
        <taxon>Actinomycetota</taxon>
        <taxon>Actinomycetes</taxon>
        <taxon>Mycobacteriales</taxon>
        <taxon>Nocardiaceae</taxon>
        <taxon>Williamsia</taxon>
    </lineage>
</organism>
<protein>
    <submittedName>
        <fullName evidence="2">3-oxoadipate enol-lactonase</fullName>
    </submittedName>
</protein>
<keyword evidence="3" id="KW-1185">Reference proteome</keyword>
<comment type="caution">
    <text evidence="2">The sequence shown here is derived from an EMBL/GenBank/DDBJ whole genome shotgun (WGS) entry which is preliminary data.</text>
</comment>
<dbReference type="AlphaFoldDB" id="A0A318RPH3"/>
<name>A0A318RPH3_WILLI</name>
<dbReference type="InterPro" id="IPR022742">
    <property type="entry name" value="Hydrolase_4"/>
</dbReference>
<dbReference type="PANTHER" id="PTHR43433">
    <property type="entry name" value="HYDROLASE, ALPHA/BETA FOLD FAMILY PROTEIN"/>
    <property type="match status" value="1"/>
</dbReference>
<reference evidence="2 3" key="1">
    <citation type="submission" date="2018-06" db="EMBL/GenBank/DDBJ databases">
        <title>Genomic Encyclopedia of Type Strains, Phase IV (KMG-IV): sequencing the most valuable type-strain genomes for metagenomic binning, comparative biology and taxonomic classification.</title>
        <authorList>
            <person name="Goeker M."/>
        </authorList>
    </citation>
    <scope>NUCLEOTIDE SEQUENCE [LARGE SCALE GENOMIC DNA]</scope>
    <source>
        <strain evidence="2 3">DSM 45521</strain>
    </source>
</reference>
<dbReference type="InterPro" id="IPR029058">
    <property type="entry name" value="AB_hydrolase_fold"/>
</dbReference>
<dbReference type="InterPro" id="IPR050471">
    <property type="entry name" value="AB_hydrolase"/>
</dbReference>
<dbReference type="EMBL" id="QJSP01000004">
    <property type="protein sequence ID" value="PYE18540.1"/>
    <property type="molecule type" value="Genomic_DNA"/>
</dbReference>
<sequence length="259" mass="27680">MQDETITLSDGRTVKYSSVGSGESLLLIHGIGSDRTQFTDLAGRFAAGIEAVAYDQRDTGDQISDRPAYSMGDLADDAADLMTALGWSSAHVLGTSFGGAIAQHLAIRHPERVRTLALVSTTATHASTRTFAEGSTAMTAEERASAMLDAALSPTVREHDPSIVETVRAALVRRPDELHARRIGALAGHDTTELLASIRMPTLVVHGTDDTVIPYEAGRLLAERIPGAAFWGIEGARHATAFECADELVRRVSQLIAKY</sequence>
<evidence type="ECO:0000313" key="3">
    <source>
        <dbReference type="Proteomes" id="UP000247591"/>
    </source>
</evidence>
<proteinExistence type="predicted"/>
<dbReference type="PANTHER" id="PTHR43433:SF5">
    <property type="entry name" value="AB HYDROLASE-1 DOMAIN-CONTAINING PROTEIN"/>
    <property type="match status" value="1"/>
</dbReference>
<evidence type="ECO:0000259" key="1">
    <source>
        <dbReference type="Pfam" id="PF12146"/>
    </source>
</evidence>
<evidence type="ECO:0000313" key="2">
    <source>
        <dbReference type="EMBL" id="PYE18540.1"/>
    </source>
</evidence>
<gene>
    <name evidence="2" type="ORF">DFR67_104119</name>
</gene>
<dbReference type="OrthoDB" id="3396704at2"/>
<dbReference type="Gene3D" id="3.40.50.1820">
    <property type="entry name" value="alpha/beta hydrolase"/>
    <property type="match status" value="1"/>
</dbReference>
<dbReference type="Proteomes" id="UP000247591">
    <property type="component" value="Unassembled WGS sequence"/>
</dbReference>
<dbReference type="GO" id="GO:0004806">
    <property type="term" value="F:triacylglycerol lipase activity"/>
    <property type="evidence" value="ECO:0007669"/>
    <property type="project" value="TreeGrafter"/>
</dbReference>
<dbReference type="Pfam" id="PF12146">
    <property type="entry name" value="Hydrolase_4"/>
    <property type="match status" value="1"/>
</dbReference>
<accession>A0A318RPH3</accession>
<dbReference type="SUPFAM" id="SSF53474">
    <property type="entry name" value="alpha/beta-Hydrolases"/>
    <property type="match status" value="1"/>
</dbReference>
<feature type="domain" description="Serine aminopeptidase S33" evidence="1">
    <location>
        <begin position="25"/>
        <end position="243"/>
    </location>
</feature>
<dbReference type="PRINTS" id="PR00111">
    <property type="entry name" value="ABHYDROLASE"/>
</dbReference>
<dbReference type="GO" id="GO:0046503">
    <property type="term" value="P:glycerolipid catabolic process"/>
    <property type="evidence" value="ECO:0007669"/>
    <property type="project" value="TreeGrafter"/>
</dbReference>